<dbReference type="GO" id="GO:0051301">
    <property type="term" value="P:cell division"/>
    <property type="evidence" value="ECO:0007669"/>
    <property type="project" value="UniProtKB-KW"/>
</dbReference>
<dbReference type="Pfam" id="PF00134">
    <property type="entry name" value="Cyclin_N"/>
    <property type="match status" value="1"/>
</dbReference>
<evidence type="ECO:0000259" key="7">
    <source>
        <dbReference type="SMART" id="SM00385"/>
    </source>
</evidence>
<dbReference type="OMA" id="CINASKI"/>
<evidence type="ECO:0000313" key="9">
    <source>
        <dbReference type="EMBL" id="OUZ99665.1"/>
    </source>
</evidence>
<dbReference type="PANTHER" id="PTHR10177">
    <property type="entry name" value="CYCLINS"/>
    <property type="match status" value="1"/>
</dbReference>
<dbReference type="GO" id="GO:0016538">
    <property type="term" value="F:cyclin-dependent protein serine/threonine kinase regulator activity"/>
    <property type="evidence" value="ECO:0007669"/>
    <property type="project" value="InterPro"/>
</dbReference>
<reference evidence="9 10" key="1">
    <citation type="journal article" date="2017" name="Mol. Plant">
        <title>The Genome of Medicinal Plant Macleaya cordata Provides New Insights into Benzylisoquinoline Alkaloids Metabolism.</title>
        <authorList>
            <person name="Liu X."/>
            <person name="Liu Y."/>
            <person name="Huang P."/>
            <person name="Ma Y."/>
            <person name="Qing Z."/>
            <person name="Tang Q."/>
            <person name="Cao H."/>
            <person name="Cheng P."/>
            <person name="Zheng Y."/>
            <person name="Yuan Z."/>
            <person name="Zhou Y."/>
            <person name="Liu J."/>
            <person name="Tang Z."/>
            <person name="Zhuo Y."/>
            <person name="Zhang Y."/>
            <person name="Yu L."/>
            <person name="Huang J."/>
            <person name="Yang P."/>
            <person name="Peng Q."/>
            <person name="Zhang J."/>
            <person name="Jiang W."/>
            <person name="Zhang Z."/>
            <person name="Lin K."/>
            <person name="Ro D.K."/>
            <person name="Chen X."/>
            <person name="Xiong X."/>
            <person name="Shang Y."/>
            <person name="Huang S."/>
            <person name="Zeng J."/>
        </authorList>
    </citation>
    <scope>NUCLEOTIDE SEQUENCE [LARGE SCALE GENOMIC DNA]</scope>
    <source>
        <strain evidence="10">cv. BLH2017</strain>
        <tissue evidence="9">Root</tissue>
    </source>
</reference>
<dbReference type="SMART" id="SM01332">
    <property type="entry name" value="Cyclin_C"/>
    <property type="match status" value="1"/>
</dbReference>
<feature type="domain" description="Cyclin-like" evidence="7">
    <location>
        <begin position="268"/>
        <end position="352"/>
    </location>
</feature>
<evidence type="ECO:0000256" key="5">
    <source>
        <dbReference type="RuleBase" id="RU000383"/>
    </source>
</evidence>
<evidence type="ECO:0000256" key="3">
    <source>
        <dbReference type="ARBA" id="ARBA00023127"/>
    </source>
</evidence>
<dbReference type="SUPFAM" id="SSF47954">
    <property type="entry name" value="Cyclin-like"/>
    <property type="match status" value="2"/>
</dbReference>
<dbReference type="InterPro" id="IPR004367">
    <property type="entry name" value="Cyclin_C-dom"/>
</dbReference>
<accession>A0A200PN72</accession>
<dbReference type="CDD" id="cd20562">
    <property type="entry name" value="CYCLIN_AtCycA_like_rpt1"/>
    <property type="match status" value="1"/>
</dbReference>
<keyword evidence="4" id="KW-0131">Cell cycle</keyword>
<dbReference type="InterPro" id="IPR013763">
    <property type="entry name" value="Cyclin-like_dom"/>
</dbReference>
<dbReference type="SMART" id="SM00385">
    <property type="entry name" value="CYCLIN"/>
    <property type="match status" value="2"/>
</dbReference>
<evidence type="ECO:0000256" key="6">
    <source>
        <dbReference type="SAM" id="MobiDB-lite"/>
    </source>
</evidence>
<dbReference type="OrthoDB" id="5590282at2759"/>
<dbReference type="EMBL" id="MVGT01004391">
    <property type="protein sequence ID" value="OUZ99665.1"/>
    <property type="molecule type" value="Genomic_DNA"/>
</dbReference>
<evidence type="ECO:0000259" key="8">
    <source>
        <dbReference type="SMART" id="SM01332"/>
    </source>
</evidence>
<dbReference type="CDD" id="cd20506">
    <property type="entry name" value="CYCLIN_AtCycA-like_rpt2"/>
    <property type="match status" value="1"/>
</dbReference>
<dbReference type="GO" id="GO:0044772">
    <property type="term" value="P:mitotic cell cycle phase transition"/>
    <property type="evidence" value="ECO:0007669"/>
    <property type="project" value="InterPro"/>
</dbReference>
<organism evidence="9 10">
    <name type="scientific">Macleaya cordata</name>
    <name type="common">Five-seeded plume-poppy</name>
    <name type="synonym">Bocconia cordata</name>
    <dbReference type="NCBI Taxonomy" id="56857"/>
    <lineage>
        <taxon>Eukaryota</taxon>
        <taxon>Viridiplantae</taxon>
        <taxon>Streptophyta</taxon>
        <taxon>Embryophyta</taxon>
        <taxon>Tracheophyta</taxon>
        <taxon>Spermatophyta</taxon>
        <taxon>Magnoliopsida</taxon>
        <taxon>Ranunculales</taxon>
        <taxon>Papaveraceae</taxon>
        <taxon>Papaveroideae</taxon>
        <taxon>Macleaya</taxon>
    </lineage>
</organism>
<protein>
    <submittedName>
        <fullName evidence="9">Cyclin</fullName>
    </submittedName>
</protein>
<dbReference type="STRING" id="56857.A0A200PN72"/>
<dbReference type="InterPro" id="IPR048258">
    <property type="entry name" value="Cyclins_cyclin-box"/>
</dbReference>
<evidence type="ECO:0000256" key="4">
    <source>
        <dbReference type="ARBA" id="ARBA00023306"/>
    </source>
</evidence>
<dbReference type="Pfam" id="PF02984">
    <property type="entry name" value="Cyclin_C"/>
    <property type="match status" value="1"/>
</dbReference>
<feature type="domain" description="Cyclin C-terminal" evidence="8">
    <location>
        <begin position="361"/>
        <end position="484"/>
    </location>
</feature>
<keyword evidence="2" id="KW-0132">Cell division</keyword>
<evidence type="ECO:0000256" key="2">
    <source>
        <dbReference type="ARBA" id="ARBA00022618"/>
    </source>
</evidence>
<dbReference type="AlphaFoldDB" id="A0A200PN72"/>
<comment type="similarity">
    <text evidence="1">Belongs to the cyclin family. Cyclin AB subfamily.</text>
</comment>
<sequence>MGKEKTLAAISAEPPVRMTRSRAAANRASGVMLPPKVPTKLDPKKVMRGNSKRAALDENNPNAAVSSSLQHKRRAVLKDVTNICCETSYKSCINASKIQTKNYNQVKRAPVMKDSKVSPSVSLEILQGQEDVGKETAEETEKTGFAEAQESMFSMKLEENAAMQQSLGSVIRECSLADLQLEEQISRKPSKHLTPSKKEKYVLCENLGNGPDITDIDSDYKDPQMCSLYAPDIYSNLRVSELIRRPCSNFMETLQRDITQSMRGILIDWLVEVSEEYKLASDTLYLTVYFIDRILSQSYIERQRLQLLGITCMLIASKYEEICAPRVEEFCFITDNTYTREEVLKMESQVLNYLGFQLSAPTARTFLRRFLQAAHASYKVPCVELDFLAYYLAELTLVDYGFLKFLPSLIAASAVFLARWTLDQSSYPWNSTLEHYTSYKTSDLKAAVIALQDLQLNTNSCPLNAIREKYKQQKFKCVATLSSPKTLQKLF</sequence>
<dbReference type="Gene3D" id="1.10.472.10">
    <property type="entry name" value="Cyclin-like"/>
    <property type="match status" value="2"/>
</dbReference>
<dbReference type="InterPro" id="IPR036915">
    <property type="entry name" value="Cyclin-like_sf"/>
</dbReference>
<name>A0A200PN72_MACCD</name>
<dbReference type="InterPro" id="IPR006671">
    <property type="entry name" value="Cyclin_N"/>
</dbReference>
<dbReference type="FunFam" id="1.10.472.10:FF:000013">
    <property type="entry name" value="Cyclin A1"/>
    <property type="match status" value="1"/>
</dbReference>
<evidence type="ECO:0000256" key="1">
    <source>
        <dbReference type="ARBA" id="ARBA00006955"/>
    </source>
</evidence>
<dbReference type="Proteomes" id="UP000195402">
    <property type="component" value="Unassembled WGS sequence"/>
</dbReference>
<keyword evidence="10" id="KW-1185">Reference proteome</keyword>
<feature type="region of interest" description="Disordered" evidence="6">
    <location>
        <begin position="24"/>
        <end position="44"/>
    </location>
</feature>
<dbReference type="FunFam" id="1.10.472.10:FF:000167">
    <property type="entry name" value="Mitotic cyclin 6"/>
    <property type="match status" value="1"/>
</dbReference>
<feature type="domain" description="Cyclin-like" evidence="7">
    <location>
        <begin position="365"/>
        <end position="453"/>
    </location>
</feature>
<comment type="caution">
    <text evidence="9">The sequence shown here is derived from an EMBL/GenBank/DDBJ whole genome shotgun (WGS) entry which is preliminary data.</text>
</comment>
<evidence type="ECO:0000313" key="10">
    <source>
        <dbReference type="Proteomes" id="UP000195402"/>
    </source>
</evidence>
<dbReference type="PIRSF" id="PIRSF001771">
    <property type="entry name" value="Cyclin_A_B_D_E"/>
    <property type="match status" value="1"/>
</dbReference>
<proteinExistence type="inferred from homology"/>
<dbReference type="InParanoid" id="A0A200PN72"/>
<dbReference type="InterPro" id="IPR046965">
    <property type="entry name" value="Cyclin_A/B-like"/>
</dbReference>
<dbReference type="FunCoup" id="A0A200PN72">
    <property type="interactions" value="1750"/>
</dbReference>
<dbReference type="PROSITE" id="PS00292">
    <property type="entry name" value="CYCLINS"/>
    <property type="match status" value="1"/>
</dbReference>
<dbReference type="InterPro" id="IPR039361">
    <property type="entry name" value="Cyclin"/>
</dbReference>
<keyword evidence="3 5" id="KW-0195">Cyclin</keyword>
<gene>
    <name evidence="9" type="ORF">BVC80_9063g26</name>
</gene>